<sequence length="89" mass="9589">MKGKRINYFKYFSLFFTIAVLVFITGCTGPDPIVPIINSVTYHGNDSTAGTVPVDPASPYESGASVTVLGNKGDLIRINDEGTSYYFTG</sequence>
<proteinExistence type="predicted"/>
<protein>
    <submittedName>
        <fullName evidence="1">Uncharacterized protein</fullName>
    </submittedName>
</protein>
<dbReference type="AlphaFoldDB" id="X0TJB1"/>
<dbReference type="EMBL" id="BARS01001775">
    <property type="protein sequence ID" value="GAF76180.1"/>
    <property type="molecule type" value="Genomic_DNA"/>
</dbReference>
<comment type="caution">
    <text evidence="1">The sequence shown here is derived from an EMBL/GenBank/DDBJ whole genome shotgun (WGS) entry which is preliminary data.</text>
</comment>
<name>X0TJB1_9ZZZZ</name>
<accession>X0TJB1</accession>
<gene>
    <name evidence="1" type="ORF">S01H1_03279</name>
</gene>
<dbReference type="PROSITE" id="PS51257">
    <property type="entry name" value="PROKAR_LIPOPROTEIN"/>
    <property type="match status" value="1"/>
</dbReference>
<reference evidence="1" key="1">
    <citation type="journal article" date="2014" name="Front. Microbiol.">
        <title>High frequency of phylogenetically diverse reductive dehalogenase-homologous genes in deep subseafloor sedimentary metagenomes.</title>
        <authorList>
            <person name="Kawai M."/>
            <person name="Futagami T."/>
            <person name="Toyoda A."/>
            <person name="Takaki Y."/>
            <person name="Nishi S."/>
            <person name="Hori S."/>
            <person name="Arai W."/>
            <person name="Tsubouchi T."/>
            <person name="Morono Y."/>
            <person name="Uchiyama I."/>
            <person name="Ito T."/>
            <person name="Fujiyama A."/>
            <person name="Inagaki F."/>
            <person name="Takami H."/>
        </authorList>
    </citation>
    <scope>NUCLEOTIDE SEQUENCE</scope>
    <source>
        <strain evidence="1">Expedition CK06-06</strain>
    </source>
</reference>
<evidence type="ECO:0000313" key="1">
    <source>
        <dbReference type="EMBL" id="GAF76180.1"/>
    </source>
</evidence>
<feature type="non-terminal residue" evidence="1">
    <location>
        <position position="89"/>
    </location>
</feature>
<organism evidence="1">
    <name type="scientific">marine sediment metagenome</name>
    <dbReference type="NCBI Taxonomy" id="412755"/>
    <lineage>
        <taxon>unclassified sequences</taxon>
        <taxon>metagenomes</taxon>
        <taxon>ecological metagenomes</taxon>
    </lineage>
</organism>